<dbReference type="GO" id="GO:0043531">
    <property type="term" value="F:ADP binding"/>
    <property type="evidence" value="ECO:0007669"/>
    <property type="project" value="InterPro"/>
</dbReference>
<dbReference type="SMR" id="A0A3B6CHN6"/>
<evidence type="ECO:0000313" key="3">
    <source>
        <dbReference type="Proteomes" id="UP000019116"/>
    </source>
</evidence>
<dbReference type="GO" id="GO:0006952">
    <property type="term" value="P:defense response"/>
    <property type="evidence" value="ECO:0007669"/>
    <property type="project" value="InterPro"/>
</dbReference>
<proteinExistence type="predicted"/>
<dbReference type="Gene3D" id="3.40.50.300">
    <property type="entry name" value="P-loop containing nucleotide triphosphate hydrolases"/>
    <property type="match status" value="1"/>
</dbReference>
<protein>
    <recommendedName>
        <fullName evidence="1">NB-ARC domain-containing protein</fullName>
    </recommendedName>
</protein>
<organism evidence="2">
    <name type="scientific">Triticum aestivum</name>
    <name type="common">Wheat</name>
    <dbReference type="NCBI Taxonomy" id="4565"/>
    <lineage>
        <taxon>Eukaryota</taxon>
        <taxon>Viridiplantae</taxon>
        <taxon>Streptophyta</taxon>
        <taxon>Embryophyta</taxon>
        <taxon>Tracheophyta</taxon>
        <taxon>Spermatophyta</taxon>
        <taxon>Magnoliopsida</taxon>
        <taxon>Liliopsida</taxon>
        <taxon>Poales</taxon>
        <taxon>Poaceae</taxon>
        <taxon>BOP clade</taxon>
        <taxon>Pooideae</taxon>
        <taxon>Triticodae</taxon>
        <taxon>Triticeae</taxon>
        <taxon>Triticinae</taxon>
        <taxon>Triticum</taxon>
    </lineage>
</organism>
<evidence type="ECO:0000259" key="1">
    <source>
        <dbReference type="Pfam" id="PF00931"/>
    </source>
</evidence>
<dbReference type="Gramene" id="TraesCS2B03G1546700.1">
    <property type="protein sequence ID" value="TraesCS2B03G1546700.1.CDS"/>
    <property type="gene ID" value="TraesCS2B03G1546700"/>
</dbReference>
<name>A0A3B6CHN6_WHEAT</name>
<dbReference type="Proteomes" id="UP000019116">
    <property type="component" value="Chromosome 2B"/>
</dbReference>
<dbReference type="SUPFAM" id="SSF52540">
    <property type="entry name" value="P-loop containing nucleoside triphosphate hydrolases"/>
    <property type="match status" value="1"/>
</dbReference>
<dbReference type="InterPro" id="IPR027417">
    <property type="entry name" value="P-loop_NTPase"/>
</dbReference>
<dbReference type="Gramene" id="TraesCS2B02G629500.1">
    <property type="protein sequence ID" value="TraesCS2B02G629500.1"/>
    <property type="gene ID" value="TraesCS2B02G629500"/>
</dbReference>
<keyword evidence="3" id="KW-1185">Reference proteome</keyword>
<reference evidence="2" key="1">
    <citation type="submission" date="2018-08" db="EMBL/GenBank/DDBJ databases">
        <authorList>
            <person name="Rossello M."/>
        </authorList>
    </citation>
    <scope>NUCLEOTIDE SEQUENCE [LARGE SCALE GENOMIC DNA]</scope>
    <source>
        <strain evidence="2">cv. Chinese Spring</strain>
    </source>
</reference>
<dbReference type="Pfam" id="PF00931">
    <property type="entry name" value="NB-ARC"/>
    <property type="match status" value="1"/>
</dbReference>
<reference evidence="2" key="2">
    <citation type="submission" date="2018-10" db="UniProtKB">
        <authorList>
            <consortium name="EnsemblPlants"/>
        </authorList>
    </citation>
    <scope>IDENTIFICATION</scope>
</reference>
<evidence type="ECO:0000313" key="2">
    <source>
        <dbReference type="EnsemblPlants" id="TraesCS2B02G629500.1"/>
    </source>
</evidence>
<dbReference type="EnsemblPlants" id="TraesCS2B02G629500.1">
    <property type="protein sequence ID" value="TraesCS2B02G629500.1"/>
    <property type="gene ID" value="TraesCS2B02G629500"/>
</dbReference>
<dbReference type="OrthoDB" id="1435635at2759"/>
<feature type="domain" description="NB-ARC" evidence="1">
    <location>
        <begin position="123"/>
        <end position="297"/>
    </location>
</feature>
<dbReference type="PANTHER" id="PTHR23155:SF1135">
    <property type="entry name" value="OS08G0246300 PROTEIN"/>
    <property type="match status" value="1"/>
</dbReference>
<accession>A0A3B6CHN6</accession>
<dbReference type="STRING" id="4565.A0A3B6CHN6"/>
<dbReference type="InterPro" id="IPR002182">
    <property type="entry name" value="NB-ARC"/>
</dbReference>
<dbReference type="InterPro" id="IPR044974">
    <property type="entry name" value="Disease_R_plants"/>
</dbReference>
<dbReference type="AlphaFoldDB" id="A0A3B6CHN6"/>
<sequence>MEFMRLFKGLFPDLDGYEDADEGPAEKKCIFFINGLQSAEQWEFIKLFVEGNTESRIILIANEENVSNHFVEHLEANNAVHPLTKASDYYGYGDNKVASRSIFLSNRMEVSRIFVDSQQDVAGTIWRTLDGTGVSSVWGIAGVGKSTLVKVRYQDLKKDSRWSRNLYLERFAWVDVPAGPFDLVEFSRLLLLDFHHCDLEAMEAAAIGIMQGQDPIQGCREILRQDGYLVIIDGLRSTHDWDLIETVFLSQPTKKAKIVVITTEESIAKHCVKPQANEVINVKCLEDADACLIFNKIQRAHDLLGFIITTRTQVPRGKTFIM</sequence>
<dbReference type="PANTHER" id="PTHR23155">
    <property type="entry name" value="DISEASE RESISTANCE PROTEIN RP"/>
    <property type="match status" value="1"/>
</dbReference>